<comment type="caution">
    <text evidence="3">The sequence shown here is derived from an EMBL/GenBank/DDBJ whole genome shotgun (WGS) entry which is preliminary data.</text>
</comment>
<dbReference type="Proteomes" id="UP000295023">
    <property type="component" value="Unassembled WGS sequence"/>
</dbReference>
<dbReference type="Gene3D" id="3.20.20.30">
    <property type="entry name" value="Luciferase-like domain"/>
    <property type="match status" value="1"/>
</dbReference>
<sequence length="354" mass="38310">MKLGLSLGYSGAHLDLPVDLVQRAEALGYDSVWTAEAYGSDAVTPLAFLAAHTKRIRLGTGIMQLAARSPANAAMSAATVDALAGGGRFIAGLGVSGPQIVEGWYGEPWGRPYYRLKDYVAIMRKIFRREAPVEHAGREISLPYRGAGATGLGKPLKSILHMNPDIPIWLGTGNEATVKLTAEIADGWMALGFVPGTLPEFLPWLEEGFRRAEKATGRRKTRADFTIQASVQVEVTEDVRAGLARLKPEVALYVGGMGAREKNFHKDMMIRRGFAEAAERIQELYLAGRKEEAVAAVPDEWIDQKSLVGPPARIRAGYRAWAESGADLLTVRSRQPAAIEVMAEAAGLTREDAA</sequence>
<name>A0A4R4DD51_9PROT</name>
<reference evidence="3 4" key="1">
    <citation type="submission" date="2019-03" db="EMBL/GenBank/DDBJ databases">
        <title>Paracraurococcus aquatilis NE82 genome sequence.</title>
        <authorList>
            <person name="Zhao Y."/>
            <person name="Du Z."/>
        </authorList>
    </citation>
    <scope>NUCLEOTIDE SEQUENCE [LARGE SCALE GENOMIC DNA]</scope>
    <source>
        <strain evidence="3 4">NE82</strain>
    </source>
</reference>
<dbReference type="AlphaFoldDB" id="A0A4R4DD51"/>
<feature type="domain" description="Luciferase-like" evidence="2">
    <location>
        <begin position="12"/>
        <end position="327"/>
    </location>
</feature>
<organism evidence="3 4">
    <name type="scientific">Roseicella aquatilis</name>
    <dbReference type="NCBI Taxonomy" id="2527868"/>
    <lineage>
        <taxon>Bacteria</taxon>
        <taxon>Pseudomonadati</taxon>
        <taxon>Pseudomonadota</taxon>
        <taxon>Alphaproteobacteria</taxon>
        <taxon>Acetobacterales</taxon>
        <taxon>Roseomonadaceae</taxon>
        <taxon>Roseicella</taxon>
    </lineage>
</organism>
<keyword evidence="4" id="KW-1185">Reference proteome</keyword>
<dbReference type="InterPro" id="IPR036661">
    <property type="entry name" value="Luciferase-like_sf"/>
</dbReference>
<proteinExistence type="predicted"/>
<dbReference type="Pfam" id="PF00296">
    <property type="entry name" value="Bac_luciferase"/>
    <property type="match status" value="1"/>
</dbReference>
<evidence type="ECO:0000313" key="3">
    <source>
        <dbReference type="EMBL" id="TCZ58706.1"/>
    </source>
</evidence>
<evidence type="ECO:0000256" key="1">
    <source>
        <dbReference type="ARBA" id="ARBA00023002"/>
    </source>
</evidence>
<gene>
    <name evidence="3" type="ORF">EXY23_15960</name>
</gene>
<dbReference type="InterPro" id="IPR050564">
    <property type="entry name" value="F420-G6PD/mer"/>
</dbReference>
<evidence type="ECO:0000259" key="2">
    <source>
        <dbReference type="Pfam" id="PF00296"/>
    </source>
</evidence>
<dbReference type="RefSeq" id="WP_132291349.1">
    <property type="nucleotide sequence ID" value="NZ_SKBM01000015.1"/>
</dbReference>
<dbReference type="InterPro" id="IPR019951">
    <property type="entry name" value="F420_OxRdatse_Rv3520c_pred"/>
</dbReference>
<keyword evidence="1" id="KW-0560">Oxidoreductase</keyword>
<dbReference type="CDD" id="cd01097">
    <property type="entry name" value="Tetrahydromethanopterin_reductase"/>
    <property type="match status" value="1"/>
</dbReference>
<dbReference type="PANTHER" id="PTHR43244:SF1">
    <property type="entry name" value="5,10-METHYLENETETRAHYDROMETHANOPTERIN REDUCTASE"/>
    <property type="match status" value="1"/>
</dbReference>
<dbReference type="NCBIfam" id="TIGR03559">
    <property type="entry name" value="F420_Rv3520c"/>
    <property type="match status" value="1"/>
</dbReference>
<dbReference type="GO" id="GO:0016705">
    <property type="term" value="F:oxidoreductase activity, acting on paired donors, with incorporation or reduction of molecular oxygen"/>
    <property type="evidence" value="ECO:0007669"/>
    <property type="project" value="InterPro"/>
</dbReference>
<accession>A0A4R4DD51</accession>
<dbReference type="InterPro" id="IPR011251">
    <property type="entry name" value="Luciferase-like_dom"/>
</dbReference>
<dbReference type="SUPFAM" id="SSF51679">
    <property type="entry name" value="Bacterial luciferase-like"/>
    <property type="match status" value="1"/>
</dbReference>
<protein>
    <submittedName>
        <fullName evidence="3">LLM class F420-dependent oxidoreductase</fullName>
    </submittedName>
</protein>
<dbReference type="PANTHER" id="PTHR43244">
    <property type="match status" value="1"/>
</dbReference>
<dbReference type="EMBL" id="SKBM01000015">
    <property type="protein sequence ID" value="TCZ58706.1"/>
    <property type="molecule type" value="Genomic_DNA"/>
</dbReference>
<evidence type="ECO:0000313" key="4">
    <source>
        <dbReference type="Proteomes" id="UP000295023"/>
    </source>
</evidence>
<dbReference type="OrthoDB" id="7239898at2"/>